<dbReference type="SUPFAM" id="SSF51984">
    <property type="entry name" value="MurCD N-terminal domain"/>
    <property type="match status" value="1"/>
</dbReference>
<dbReference type="PANTHER" id="PTHR43445">
    <property type="entry name" value="UDP-N-ACETYLMURAMATE--L-ALANINE LIGASE-RELATED"/>
    <property type="match status" value="1"/>
</dbReference>
<proteinExistence type="inferred from homology"/>
<keyword evidence="7 9" id="KW-0131">Cell cycle</keyword>
<evidence type="ECO:0000256" key="8">
    <source>
        <dbReference type="ARBA" id="ARBA00023316"/>
    </source>
</evidence>
<dbReference type="SUPFAM" id="SSF53244">
    <property type="entry name" value="MurD-like peptide ligases, peptide-binding domain"/>
    <property type="match status" value="1"/>
</dbReference>
<dbReference type="EC" id="6.3.2.45" evidence="9"/>
<keyword evidence="5 9" id="KW-0133">Cell shape</keyword>
<evidence type="ECO:0000256" key="5">
    <source>
        <dbReference type="ARBA" id="ARBA00022960"/>
    </source>
</evidence>
<dbReference type="PATRIC" id="fig|2342.5.peg.1297"/>
<dbReference type="KEGG" id="pes:SOPEG_1240"/>
<dbReference type="Gene3D" id="3.40.1190.10">
    <property type="entry name" value="Mur-like, catalytic domain"/>
    <property type="match status" value="1"/>
</dbReference>
<dbReference type="Proteomes" id="UP000019025">
    <property type="component" value="Chromosome"/>
</dbReference>
<dbReference type="HAMAP" id="MF_02020">
    <property type="entry name" value="Mpl"/>
    <property type="match status" value="1"/>
</dbReference>
<gene>
    <name evidence="9 13" type="primary">mpl</name>
    <name evidence="13" type="ORF">SOPEG_1240</name>
</gene>
<dbReference type="HOGENOM" id="CLU_028104_0_1_6"/>
<dbReference type="InterPro" id="IPR005757">
    <property type="entry name" value="Mpl"/>
</dbReference>
<evidence type="ECO:0000259" key="12">
    <source>
        <dbReference type="Pfam" id="PF08245"/>
    </source>
</evidence>
<evidence type="ECO:0000313" key="14">
    <source>
        <dbReference type="Proteomes" id="UP000019025"/>
    </source>
</evidence>
<evidence type="ECO:0000256" key="7">
    <source>
        <dbReference type="ARBA" id="ARBA00023306"/>
    </source>
</evidence>
<comment type="catalytic activity">
    <reaction evidence="9">
        <text>UDP-N-acetyl-alpha-D-muramate + L-alanyl-gamma-D-glutamyl-meso-2,6-diaminopimelate + ATP = UDP-N-acetyl-alpha-D-muramoyl-L-alanyl-gamma-D-glutamyl-meso-2,6-diaminopimelate + ADP + phosphate + H(+)</text>
        <dbReference type="Rhea" id="RHEA:29563"/>
        <dbReference type="ChEBI" id="CHEBI:15378"/>
        <dbReference type="ChEBI" id="CHEBI:30616"/>
        <dbReference type="ChEBI" id="CHEBI:43474"/>
        <dbReference type="ChEBI" id="CHEBI:61401"/>
        <dbReference type="ChEBI" id="CHEBI:70757"/>
        <dbReference type="ChEBI" id="CHEBI:83905"/>
        <dbReference type="ChEBI" id="CHEBI:456216"/>
        <dbReference type="EC" id="6.3.2.45"/>
    </reaction>
</comment>
<sequence>MRIHILGICGIFMGGLAMLARSLGHEVTGSDNNVYPPMSTLLQEQGIGLIQGYDPTQLDPAPDWVIIGNAMSRGNPCVEAVLERGIPYVSGPQWLHDHVLAQRWVIAVVGTHGKTTTTGMVAWILEECGYQPGFVIGGVPGNFTVSARLGDGPLFVVEADEYDCAFFDKRSKFVHYCPRTLILNNLEFDHADIFDDLKAIQKQFHHLIRLVPGKGQIILPDNDANLKHTLAMGCWSETEYTGEEGAWRAKKTTPDASGFEVYFHDEPVGAVSWQLVGEHNMHNALMAIAAVRHVGVQPADACRTLDRSINARRRLELKGTANGVTVYDDFAHHPTAILATLAALRSKIGGTARILAVLEPRSNTMKMGLSKNELAPSLGRADEVFLYQPQHIPWQVSEVAEACVQPAHCSADVDTLVEMIVKTAQPGDFILVMSNGGFGGIHAKLLDQLAQRATRQGSAFSRQGRVALCARAKKNPRAGENHLLDDEGIIKSRWVNSGHGIN</sequence>
<comment type="cofactor">
    <cofactor evidence="9">
        <name>Mg(2+)</name>
        <dbReference type="ChEBI" id="CHEBI:18420"/>
    </cofactor>
</comment>
<feature type="domain" description="Mur ligase central" evidence="12">
    <location>
        <begin position="108"/>
        <end position="291"/>
    </location>
</feature>
<keyword evidence="1 9" id="KW-0436">Ligase</keyword>
<dbReference type="InterPro" id="IPR050061">
    <property type="entry name" value="MurCDEF_pg_biosynth"/>
</dbReference>
<dbReference type="InterPro" id="IPR036615">
    <property type="entry name" value="Mur_ligase_C_dom_sf"/>
</dbReference>
<evidence type="ECO:0000256" key="9">
    <source>
        <dbReference type="HAMAP-Rule" id="MF_02020"/>
    </source>
</evidence>
<dbReference type="GO" id="GO:0009252">
    <property type="term" value="P:peptidoglycan biosynthetic process"/>
    <property type="evidence" value="ECO:0007669"/>
    <property type="project" value="UniProtKB-UniRule"/>
</dbReference>
<dbReference type="Pfam" id="PF02875">
    <property type="entry name" value="Mur_ligase_C"/>
    <property type="match status" value="1"/>
</dbReference>
<dbReference type="Gene3D" id="3.40.50.720">
    <property type="entry name" value="NAD(P)-binding Rossmann-like Domain"/>
    <property type="match status" value="1"/>
</dbReference>
<protein>
    <recommendedName>
        <fullName evidence="9">UDP-N-acetylmuramate--L-alanyl-gamma-D-glutamyl-meso-2,6-diaminoheptandioate ligase</fullName>
        <ecNumber evidence="9">6.3.2.45</ecNumber>
    </recommendedName>
    <alternativeName>
        <fullName evidence="9">Murein peptide ligase</fullName>
    </alternativeName>
    <alternativeName>
        <fullName evidence="9">UDP-N-acetylmuramate:L-alanyl-gamma-D-glutamyl-meso-diaminopimelate ligase</fullName>
    </alternativeName>
</protein>
<dbReference type="Gene3D" id="3.90.190.20">
    <property type="entry name" value="Mur ligase, C-terminal domain"/>
    <property type="match status" value="1"/>
</dbReference>
<dbReference type="InterPro" id="IPR004101">
    <property type="entry name" value="Mur_ligase_C"/>
</dbReference>
<dbReference type="InterPro" id="IPR036565">
    <property type="entry name" value="Mur-like_cat_sf"/>
</dbReference>
<organism evidence="13 14">
    <name type="scientific">Candidatus Sodalis pierantonii str. SOPE</name>
    <dbReference type="NCBI Taxonomy" id="2342"/>
    <lineage>
        <taxon>Bacteria</taxon>
        <taxon>Pseudomonadati</taxon>
        <taxon>Pseudomonadota</taxon>
        <taxon>Gammaproteobacteria</taxon>
        <taxon>Enterobacterales</taxon>
        <taxon>Bruguierivoracaceae</taxon>
        <taxon>Sodalis</taxon>
    </lineage>
</organism>
<evidence type="ECO:0000259" key="10">
    <source>
        <dbReference type="Pfam" id="PF01225"/>
    </source>
</evidence>
<evidence type="ECO:0000256" key="4">
    <source>
        <dbReference type="ARBA" id="ARBA00022840"/>
    </source>
</evidence>
<dbReference type="AlphaFoldDB" id="W0HMX8"/>
<evidence type="ECO:0000313" key="13">
    <source>
        <dbReference type="EMBL" id="AHF73535.1"/>
    </source>
</evidence>
<dbReference type="SUPFAM" id="SSF53623">
    <property type="entry name" value="MurD-like peptide ligases, catalytic domain"/>
    <property type="match status" value="1"/>
</dbReference>
<evidence type="ECO:0000259" key="11">
    <source>
        <dbReference type="Pfam" id="PF02875"/>
    </source>
</evidence>
<dbReference type="UniPathway" id="UPA00544"/>
<dbReference type="GO" id="GO:0009254">
    <property type="term" value="P:peptidoglycan turnover"/>
    <property type="evidence" value="ECO:0007669"/>
    <property type="project" value="UniProtKB-UniRule"/>
</dbReference>
<dbReference type="FunFam" id="3.40.1190.10:FF:000003">
    <property type="entry name" value="UDP-N-acetylmuramate--L-alanyl-gamma-D-glutamyl-meso-2,6-diaminoheptandioate ligase"/>
    <property type="match status" value="1"/>
</dbReference>
<feature type="binding site" evidence="9">
    <location>
        <begin position="110"/>
        <end position="116"/>
    </location>
    <ligand>
        <name>ATP</name>
        <dbReference type="ChEBI" id="CHEBI:30616"/>
    </ligand>
</feature>
<keyword evidence="8 9" id="KW-0961">Cell wall biogenesis/degradation</keyword>
<dbReference type="InterPro" id="IPR013221">
    <property type="entry name" value="Mur_ligase_cen"/>
</dbReference>
<keyword evidence="2 9" id="KW-0132">Cell division</keyword>
<feature type="domain" description="Mur ligase N-terminal catalytic" evidence="10">
    <location>
        <begin position="2"/>
        <end position="101"/>
    </location>
</feature>
<comment type="function">
    <text evidence="9">Reutilizes the intact tripeptide L-alanyl-gamma-D-glutamyl-meso-diaminopimelate by linking it to UDP-N-acetylmuramate.</text>
</comment>
<dbReference type="STRING" id="2342.SOPEG_1240"/>
<comment type="pathway">
    <text evidence="9">Cell wall biogenesis; peptidoglycan recycling.</text>
</comment>
<feature type="domain" description="Mur ligase C-terminal" evidence="11">
    <location>
        <begin position="313"/>
        <end position="436"/>
    </location>
</feature>
<name>W0HMX8_9GAMM</name>
<reference evidence="13 14" key="1">
    <citation type="journal article" date="2014" name="Genome Biol. Evol.">
        <title>Genome degeneration and adaptation in a nascent stage of symbiosis.</title>
        <authorList>
            <person name="Oakeson K.F."/>
            <person name="Gil R."/>
            <person name="Clayton A.L."/>
            <person name="Dunn D.M."/>
            <person name="von Niederhausern A.C."/>
            <person name="Hamil C."/>
            <person name="Aoyagi A."/>
            <person name="Duval B."/>
            <person name="Baca A."/>
            <person name="Silva F.J."/>
            <person name="Vallier A."/>
            <person name="Jackson D.G."/>
            <person name="Latorre A."/>
            <person name="Weiss R.B."/>
            <person name="Heddi A."/>
            <person name="Moya A."/>
            <person name="Dale C."/>
        </authorList>
    </citation>
    <scope>NUCLEOTIDE SEQUENCE [LARGE SCALE GENOMIC DNA]</scope>
    <source>
        <strain evidence="14">none</strain>
    </source>
</reference>
<dbReference type="GO" id="GO:0008360">
    <property type="term" value="P:regulation of cell shape"/>
    <property type="evidence" value="ECO:0007669"/>
    <property type="project" value="UniProtKB-KW"/>
</dbReference>
<comment type="similarity">
    <text evidence="9">Belongs to the MurCDEF family. Mpl subfamily.</text>
</comment>
<dbReference type="GO" id="GO:0071555">
    <property type="term" value="P:cell wall organization"/>
    <property type="evidence" value="ECO:0007669"/>
    <property type="project" value="UniProtKB-KW"/>
</dbReference>
<evidence type="ECO:0000256" key="1">
    <source>
        <dbReference type="ARBA" id="ARBA00022598"/>
    </source>
</evidence>
<dbReference type="GO" id="GO:0051301">
    <property type="term" value="P:cell division"/>
    <property type="evidence" value="ECO:0007669"/>
    <property type="project" value="UniProtKB-KW"/>
</dbReference>
<keyword evidence="4 9" id="KW-0067">ATP-binding</keyword>
<dbReference type="Pfam" id="PF01225">
    <property type="entry name" value="Mur_ligase"/>
    <property type="match status" value="1"/>
</dbReference>
<dbReference type="Pfam" id="PF08245">
    <property type="entry name" value="Mur_ligase_M"/>
    <property type="match status" value="1"/>
</dbReference>
<keyword evidence="6 9" id="KW-0573">Peptidoglycan synthesis</keyword>
<dbReference type="FunFam" id="3.90.190.20:FF:000002">
    <property type="entry name" value="UDP-N-acetylmuramate--L-alanyl-gamma-D-glutamyl-meso-2,6-diaminoheptandioate ligase"/>
    <property type="match status" value="1"/>
</dbReference>
<keyword evidence="14" id="KW-1185">Reference proteome</keyword>
<dbReference type="EMBL" id="CP006568">
    <property type="protein sequence ID" value="AHF73535.1"/>
    <property type="molecule type" value="Genomic_DNA"/>
</dbReference>
<dbReference type="InterPro" id="IPR000713">
    <property type="entry name" value="Mur_ligase_N"/>
</dbReference>
<accession>W0HMX8</accession>
<keyword evidence="9" id="KW-0460">Magnesium</keyword>
<dbReference type="PANTHER" id="PTHR43445:SF5">
    <property type="entry name" value="UDP-N-ACETYLMURAMATE--L-ALANYL-GAMMA-D-GLUTAMYL-MESO-2,6-DIAMINOHEPTANDIOATE LIGASE"/>
    <property type="match status" value="1"/>
</dbReference>
<evidence type="ECO:0000256" key="6">
    <source>
        <dbReference type="ARBA" id="ARBA00022984"/>
    </source>
</evidence>
<keyword evidence="3 9" id="KW-0547">Nucleotide-binding</keyword>
<evidence type="ECO:0000256" key="2">
    <source>
        <dbReference type="ARBA" id="ARBA00022618"/>
    </source>
</evidence>
<dbReference type="GO" id="GO:0106418">
    <property type="term" value="F:UDP-N-acetylmuramate-L-alanyl-gamma-D-glutamyl-meso-2,6-diaminoheptanedioate ligase activity"/>
    <property type="evidence" value="ECO:0007669"/>
    <property type="project" value="UniProtKB-EC"/>
</dbReference>
<dbReference type="eggNOG" id="COG0773">
    <property type="taxonomic scope" value="Bacteria"/>
</dbReference>
<dbReference type="NCBIfam" id="TIGR01081">
    <property type="entry name" value="mpl"/>
    <property type="match status" value="1"/>
</dbReference>
<dbReference type="GO" id="GO:0005524">
    <property type="term" value="F:ATP binding"/>
    <property type="evidence" value="ECO:0007669"/>
    <property type="project" value="UniProtKB-UniRule"/>
</dbReference>
<evidence type="ECO:0000256" key="3">
    <source>
        <dbReference type="ARBA" id="ARBA00022741"/>
    </source>
</evidence>